<dbReference type="PANTHER" id="PTHR38150">
    <property type="entry name" value="EF-HAND DOMAIN-CONTAINING PROTEIN"/>
    <property type="match status" value="1"/>
</dbReference>
<dbReference type="AlphaFoldDB" id="A0AAD1UMZ6"/>
<feature type="region of interest" description="Disordered" evidence="2">
    <location>
        <begin position="809"/>
        <end position="864"/>
    </location>
</feature>
<evidence type="ECO:0000256" key="2">
    <source>
        <dbReference type="SAM" id="MobiDB-lite"/>
    </source>
</evidence>
<evidence type="ECO:0000256" key="1">
    <source>
        <dbReference type="SAM" id="Coils"/>
    </source>
</evidence>
<feature type="compositionally biased region" description="Basic and acidic residues" evidence="2">
    <location>
        <begin position="809"/>
        <end position="838"/>
    </location>
</feature>
<proteinExistence type="predicted"/>
<feature type="region of interest" description="Disordered" evidence="2">
    <location>
        <begin position="194"/>
        <end position="228"/>
    </location>
</feature>
<feature type="compositionally biased region" description="Polar residues" evidence="2">
    <location>
        <begin position="921"/>
        <end position="932"/>
    </location>
</feature>
<sequence>MDIPLAHSKIISEKKISQKETPKKNNSAKKRKLRTNYGHYQMGRVGRNQAGDNLKNQKKYMKEGKYGTLEIQKDRRTHLSTTGFLKNERGNRDLSIFLSNTSNLNGINKQKQKGKSLKTSNYMTNQKNQTDLTQKQKQNNKFANTQTYNTLERKFKKLKNFTSMDNLLHSHNPRSTKETVTRKNYKFSIKDFRNKLNARENKSKEPSTARNPENIHSNNTSKFGKNKDKKYSKYIRFGSQNFKPKGLPTTINGINASKAKLKSTPDLRKRGKRRVKMGKLEPKVLNSVDEIQLNSAKYHRGKSSESTLNKNSKIGGNKGLVFSRLYNKTTKSLKSARRDNSATCFYEKNLRSDIRYELKTDRSNKNSKAKKLTLHRSHQNFLDHMNKLEGQKNQRMLQLMIDKERKEISQMRKEIGHKKKRSRTKSSDNNSNTSIHDKLYDESKKKMIKVKECKQKHKFDDLYYLSTERDNRKKLFVPVINNRSKKINSKKSKERKNLECVEDLYKDAIKRAENRNQLVQEEVYHKTSKTHQMLGRSRKILIGNFSRKFNEVMDSLEIPNKKDAEVQYDQYLIALKHIVFMNYSDESKISESEEVFEGWKTMNGDTKGFVLRSDLKMFLLKALDLNKKESSSVQSTKDSKKKKEEKQSDKASTVQHSKIDLLKDHESEVRLDPNDSYLNSEHIQDLYRNIKYSKPGSSNKVNSKVKNFFSLKLKENREKARNDRNKRKDQIILSNISSISKELGESIYHNLEKEMHNSQLSHSQNSTCRAVDLLIYRGEKYKENRLKMKQQVSQKEYTECTFKPEINPKSKIISERGHESIANNRQERKNLMSQEIEKIIGLNRTPRQQNDQQSSNFGNPEPERSDVIQEKANMSIKIVNILHEDSPESRDSSSLIKEEPTLNEEDKELVEETSKEAPENQMKTNGSSNKEGSNPLKEYIVDKQDSRCDTDESDPKSLSKYLQNKLYITTDSSIDNSRGITPSPPLDQEKDKIKIVEEEVIQKHSFDDKIEPGGGSDTDEERFPILFLDVNLGGGKVKRLIIYDGDDAMQIASIFCKDHGLSENKERKLKNVIQKQMAGVLTKIKEEESDY</sequence>
<feature type="compositionally biased region" description="Polar residues" evidence="2">
    <location>
        <begin position="208"/>
        <end position="223"/>
    </location>
</feature>
<feature type="region of interest" description="Disordered" evidence="2">
    <location>
        <begin position="882"/>
        <end position="956"/>
    </location>
</feature>
<comment type="caution">
    <text evidence="3">The sequence shown here is derived from an EMBL/GenBank/DDBJ whole genome shotgun (WGS) entry which is preliminary data.</text>
</comment>
<feature type="region of interest" description="Disordered" evidence="2">
    <location>
        <begin position="630"/>
        <end position="658"/>
    </location>
</feature>
<organism evidence="3 4">
    <name type="scientific">Euplotes crassus</name>
    <dbReference type="NCBI Taxonomy" id="5936"/>
    <lineage>
        <taxon>Eukaryota</taxon>
        <taxon>Sar</taxon>
        <taxon>Alveolata</taxon>
        <taxon>Ciliophora</taxon>
        <taxon>Intramacronucleata</taxon>
        <taxon>Spirotrichea</taxon>
        <taxon>Hypotrichia</taxon>
        <taxon>Euplotida</taxon>
        <taxon>Euplotidae</taxon>
        <taxon>Moneuplotes</taxon>
    </lineage>
</organism>
<dbReference type="EMBL" id="CAMPGE010009091">
    <property type="protein sequence ID" value="CAI2367965.1"/>
    <property type="molecule type" value="Genomic_DNA"/>
</dbReference>
<feature type="compositionally biased region" description="Basic and acidic residues" evidence="2">
    <location>
        <begin position="10"/>
        <end position="23"/>
    </location>
</feature>
<reference evidence="3" key="1">
    <citation type="submission" date="2023-07" db="EMBL/GenBank/DDBJ databases">
        <authorList>
            <consortium name="AG Swart"/>
            <person name="Singh M."/>
            <person name="Singh A."/>
            <person name="Seah K."/>
            <person name="Emmerich C."/>
        </authorList>
    </citation>
    <scope>NUCLEOTIDE SEQUENCE</scope>
    <source>
        <strain evidence="3">DP1</strain>
    </source>
</reference>
<feature type="compositionally biased region" description="Basic and acidic residues" evidence="2">
    <location>
        <begin position="939"/>
        <end position="956"/>
    </location>
</feature>
<evidence type="ECO:0000313" key="4">
    <source>
        <dbReference type="Proteomes" id="UP001295684"/>
    </source>
</evidence>
<gene>
    <name evidence="3" type="ORF">ECRASSUSDP1_LOCUS9254</name>
</gene>
<feature type="compositionally biased region" description="Polar residues" evidence="2">
    <location>
        <begin position="845"/>
        <end position="858"/>
    </location>
</feature>
<keyword evidence="1" id="KW-0175">Coiled coil</keyword>
<feature type="region of interest" description="Disordered" evidence="2">
    <location>
        <begin position="412"/>
        <end position="438"/>
    </location>
</feature>
<feature type="compositionally biased region" description="Basic and acidic residues" evidence="2">
    <location>
        <begin position="194"/>
        <end position="207"/>
    </location>
</feature>
<evidence type="ECO:0000313" key="3">
    <source>
        <dbReference type="EMBL" id="CAI2367965.1"/>
    </source>
</evidence>
<feature type="compositionally biased region" description="Basic residues" evidence="2">
    <location>
        <begin position="415"/>
        <end position="424"/>
    </location>
</feature>
<dbReference type="PANTHER" id="PTHR38150:SF1">
    <property type="entry name" value="PFU DOMAIN-CONTAINING PROTEIN"/>
    <property type="match status" value="1"/>
</dbReference>
<feature type="compositionally biased region" description="Basic and acidic residues" evidence="2">
    <location>
        <begin position="882"/>
        <end position="900"/>
    </location>
</feature>
<dbReference type="Proteomes" id="UP001295684">
    <property type="component" value="Unassembled WGS sequence"/>
</dbReference>
<protein>
    <recommendedName>
        <fullName evidence="5">EF-hand domain-containing protein</fullName>
    </recommendedName>
</protein>
<accession>A0AAD1UMZ6</accession>
<name>A0AAD1UMZ6_EUPCR</name>
<feature type="coiled-coil region" evidence="1">
    <location>
        <begin position="495"/>
        <end position="522"/>
    </location>
</feature>
<feature type="compositionally biased region" description="Basic and acidic residues" evidence="2">
    <location>
        <begin position="637"/>
        <end position="649"/>
    </location>
</feature>
<keyword evidence="4" id="KW-1185">Reference proteome</keyword>
<evidence type="ECO:0008006" key="5">
    <source>
        <dbReference type="Google" id="ProtNLM"/>
    </source>
</evidence>
<feature type="region of interest" description="Disordered" evidence="2">
    <location>
        <begin position="1"/>
        <end position="36"/>
    </location>
</feature>